<dbReference type="AlphaFoldDB" id="A0A1I7SI25"/>
<name>A0A1I7SI25_BURXY</name>
<protein>
    <submittedName>
        <fullName evidence="3">Uncharacterized protein</fullName>
    </submittedName>
</protein>
<evidence type="ECO:0000313" key="3">
    <source>
        <dbReference type="WBParaSite" id="BXY_1269400.1"/>
    </source>
</evidence>
<evidence type="ECO:0000313" key="2">
    <source>
        <dbReference type="Proteomes" id="UP000095284"/>
    </source>
</evidence>
<reference evidence="3" key="1">
    <citation type="submission" date="2016-11" db="UniProtKB">
        <authorList>
            <consortium name="WormBaseParasite"/>
        </authorList>
    </citation>
    <scope>IDENTIFICATION</scope>
</reference>
<dbReference type="WBParaSite" id="BXY_1269400.1">
    <property type="protein sequence ID" value="BXY_1269400.1"/>
    <property type="gene ID" value="BXY_1269400"/>
</dbReference>
<sequence length="115" mass="12773">MGGACGASRIWALIWSRNDNEQPNVREERGRKEESVRGSWLEWKVRKRSCVWPRWNIGSVGILFVLCSRPVNKLSTVTVGFGVWGVDQLGGCPTDTSGSSRDLESAGGRTQLRSH</sequence>
<proteinExistence type="predicted"/>
<evidence type="ECO:0000256" key="1">
    <source>
        <dbReference type="SAM" id="MobiDB-lite"/>
    </source>
</evidence>
<dbReference type="Proteomes" id="UP000095284">
    <property type="component" value="Unplaced"/>
</dbReference>
<feature type="region of interest" description="Disordered" evidence="1">
    <location>
        <begin position="91"/>
        <end position="115"/>
    </location>
</feature>
<accession>A0A1I7SI25</accession>
<organism evidence="2 3">
    <name type="scientific">Bursaphelenchus xylophilus</name>
    <name type="common">Pinewood nematode worm</name>
    <name type="synonym">Aphelenchoides xylophilus</name>
    <dbReference type="NCBI Taxonomy" id="6326"/>
    <lineage>
        <taxon>Eukaryota</taxon>
        <taxon>Metazoa</taxon>
        <taxon>Ecdysozoa</taxon>
        <taxon>Nematoda</taxon>
        <taxon>Chromadorea</taxon>
        <taxon>Rhabditida</taxon>
        <taxon>Tylenchina</taxon>
        <taxon>Tylenchomorpha</taxon>
        <taxon>Aphelenchoidea</taxon>
        <taxon>Aphelenchoididae</taxon>
        <taxon>Bursaphelenchus</taxon>
    </lineage>
</organism>